<comment type="caution">
    <text evidence="1">The sequence shown here is derived from an EMBL/GenBank/DDBJ whole genome shotgun (WGS) entry which is preliminary data.</text>
</comment>
<evidence type="ECO:0000313" key="1">
    <source>
        <dbReference type="EMBL" id="KAK9292940.1"/>
    </source>
</evidence>
<name>A0AAP0SDS2_LIQFO</name>
<evidence type="ECO:0000313" key="2">
    <source>
        <dbReference type="Proteomes" id="UP001415857"/>
    </source>
</evidence>
<keyword evidence="2" id="KW-1185">Reference proteome</keyword>
<organism evidence="1 2">
    <name type="scientific">Liquidambar formosana</name>
    <name type="common">Formosan gum</name>
    <dbReference type="NCBI Taxonomy" id="63359"/>
    <lineage>
        <taxon>Eukaryota</taxon>
        <taxon>Viridiplantae</taxon>
        <taxon>Streptophyta</taxon>
        <taxon>Embryophyta</taxon>
        <taxon>Tracheophyta</taxon>
        <taxon>Spermatophyta</taxon>
        <taxon>Magnoliopsida</taxon>
        <taxon>eudicotyledons</taxon>
        <taxon>Gunneridae</taxon>
        <taxon>Pentapetalae</taxon>
        <taxon>Saxifragales</taxon>
        <taxon>Altingiaceae</taxon>
        <taxon>Liquidambar</taxon>
    </lineage>
</organism>
<accession>A0AAP0SDS2</accession>
<proteinExistence type="predicted"/>
<reference evidence="1 2" key="1">
    <citation type="journal article" date="2024" name="Plant J.">
        <title>Genome sequences and population genomics reveal climatic adaptation and genomic divergence between two closely related sweetgum species.</title>
        <authorList>
            <person name="Xu W.Q."/>
            <person name="Ren C.Q."/>
            <person name="Zhang X.Y."/>
            <person name="Comes H.P."/>
            <person name="Liu X.H."/>
            <person name="Li Y.G."/>
            <person name="Kettle C.J."/>
            <person name="Jalonen R."/>
            <person name="Gaisberger H."/>
            <person name="Ma Y.Z."/>
            <person name="Qiu Y.X."/>
        </authorList>
    </citation>
    <scope>NUCLEOTIDE SEQUENCE [LARGE SCALE GENOMIC DNA]</scope>
    <source>
        <strain evidence="1">Hangzhou</strain>
    </source>
</reference>
<gene>
    <name evidence="1" type="ORF">L1049_020922</name>
</gene>
<dbReference type="PANTHER" id="PTHR46250">
    <property type="entry name" value="MYB/SANT-LIKE DNA-BINDING DOMAIN PROTEIN-RELATED"/>
    <property type="match status" value="1"/>
</dbReference>
<dbReference type="AlphaFoldDB" id="A0AAP0SDS2"/>
<sequence length="75" mass="8346">MMEEKMPGCGVKATSHIESQVKTLKKQTMAITDMFTTGSEFSWNEKDKMKINGLGVITPATEEEVIETTTGNKFE</sequence>
<dbReference type="PANTHER" id="PTHR46250:SF15">
    <property type="entry name" value="OS01G0523800 PROTEIN"/>
    <property type="match status" value="1"/>
</dbReference>
<dbReference type="EMBL" id="JBBPBK010000001">
    <property type="protein sequence ID" value="KAK9292940.1"/>
    <property type="molecule type" value="Genomic_DNA"/>
</dbReference>
<protein>
    <submittedName>
        <fullName evidence="1">Uncharacterized protein</fullName>
    </submittedName>
</protein>
<dbReference type="Proteomes" id="UP001415857">
    <property type="component" value="Unassembled WGS sequence"/>
</dbReference>